<protein>
    <submittedName>
        <fullName evidence="1">HD domain protein</fullName>
    </submittedName>
</protein>
<dbReference type="AlphaFoldDB" id="A0A0B7H099"/>
<dbReference type="OrthoDB" id="9781505at2"/>
<dbReference type="EMBL" id="CDNC01000050">
    <property type="protein sequence ID" value="CEM63322.1"/>
    <property type="molecule type" value="Genomic_DNA"/>
</dbReference>
<accession>A0A0B7H099</accession>
<dbReference type="PANTHER" id="PTHR43155:SF2">
    <property type="entry name" value="CYCLIC DI-GMP PHOSPHODIESTERASE PA4108"/>
    <property type="match status" value="1"/>
</dbReference>
<dbReference type="Gene3D" id="3.30.450.40">
    <property type="match status" value="1"/>
</dbReference>
<dbReference type="InterPro" id="IPR006674">
    <property type="entry name" value="HD_domain"/>
</dbReference>
<evidence type="ECO:0000313" key="2">
    <source>
        <dbReference type="Proteomes" id="UP000042527"/>
    </source>
</evidence>
<evidence type="ECO:0000313" key="1">
    <source>
        <dbReference type="EMBL" id="CEM63322.1"/>
    </source>
</evidence>
<name>A0A0B7H099_TREPH</name>
<gene>
    <name evidence="1" type="ORF">TPHV1_80075</name>
</gene>
<dbReference type="SMART" id="SM00471">
    <property type="entry name" value="HDc"/>
    <property type="match status" value="1"/>
</dbReference>
<dbReference type="SUPFAM" id="SSF109604">
    <property type="entry name" value="HD-domain/PDEase-like"/>
    <property type="match status" value="1"/>
</dbReference>
<dbReference type="CDD" id="cd00077">
    <property type="entry name" value="HDc"/>
    <property type="match status" value="1"/>
</dbReference>
<dbReference type="RefSeq" id="WP_024752692.1">
    <property type="nucleotide sequence ID" value="NZ_CDNC01000050.1"/>
</dbReference>
<dbReference type="Proteomes" id="UP000042527">
    <property type="component" value="Unassembled WGS sequence"/>
</dbReference>
<keyword evidence="2" id="KW-1185">Reference proteome</keyword>
<organism evidence="1 2">
    <name type="scientific">Treponema phagedenis</name>
    <dbReference type="NCBI Taxonomy" id="162"/>
    <lineage>
        <taxon>Bacteria</taxon>
        <taxon>Pseudomonadati</taxon>
        <taxon>Spirochaetota</taxon>
        <taxon>Spirochaetia</taxon>
        <taxon>Spirochaetales</taxon>
        <taxon>Treponemataceae</taxon>
        <taxon>Treponema</taxon>
    </lineage>
</organism>
<proteinExistence type="predicted"/>
<dbReference type="PROSITE" id="PS51832">
    <property type="entry name" value="HD_GYP"/>
    <property type="match status" value="1"/>
</dbReference>
<dbReference type="InterPro" id="IPR029016">
    <property type="entry name" value="GAF-like_dom_sf"/>
</dbReference>
<dbReference type="Pfam" id="PF01590">
    <property type="entry name" value="GAF"/>
    <property type="match status" value="1"/>
</dbReference>
<sequence>MQVMKKKSLKKHKETLLSIIETETMLHSISDVDILLEQILTESRKVVQADAGSIYIAEDNQLFIHYAQNDTLQKNLPKGEKLPFVFFNFPINESTIAGYVASTKKAINEPDVYNIDPEKPYKFGKGSDETTKYRTVSILTIPLLAVSGRVLGVLQVLNAKDKKGNIRAFSTEDETYLNRFATNAGVALERAYLTRSMIMRMNKMAELRDPLETGMHVNRVANYSVEIYDRWAFLHNIPEDERNQYRDKLKIAALLHDVGKIAVSDAILKKNGKLSEEEYAQMQTHTWLGAKLFNPIETEIDKLSQDIALRHHENWNGSGYPGHICIETGKVLKTNPTTGKAQGLIGEEIPLGGRIVALADVYDALSSKRSYKEPWKEEDILALIKKERGLKFDPALVDAFFDVHSHILAIKARFVDVE</sequence>
<dbReference type="InterPro" id="IPR003018">
    <property type="entry name" value="GAF"/>
</dbReference>
<dbReference type="Pfam" id="PF01966">
    <property type="entry name" value="HD"/>
    <property type="match status" value="1"/>
</dbReference>
<dbReference type="SMART" id="SM00065">
    <property type="entry name" value="GAF"/>
    <property type="match status" value="1"/>
</dbReference>
<dbReference type="SUPFAM" id="SSF55781">
    <property type="entry name" value="GAF domain-like"/>
    <property type="match status" value="1"/>
</dbReference>
<dbReference type="GeneID" id="57754533"/>
<dbReference type="InterPro" id="IPR003607">
    <property type="entry name" value="HD/PDEase_dom"/>
</dbReference>
<dbReference type="Gene3D" id="1.10.3210.10">
    <property type="entry name" value="Hypothetical protein af1432"/>
    <property type="match status" value="1"/>
</dbReference>
<reference evidence="2" key="1">
    <citation type="submission" date="2015-01" db="EMBL/GenBank/DDBJ databases">
        <authorList>
            <person name="Manzoor Shahid"/>
            <person name="Zubair Saima"/>
        </authorList>
    </citation>
    <scope>NUCLEOTIDE SEQUENCE [LARGE SCALE GENOMIC DNA]</scope>
    <source>
        <strain evidence="2">V1</strain>
    </source>
</reference>
<dbReference type="PANTHER" id="PTHR43155">
    <property type="entry name" value="CYCLIC DI-GMP PHOSPHODIESTERASE PA4108-RELATED"/>
    <property type="match status" value="1"/>
</dbReference>
<dbReference type="InterPro" id="IPR037522">
    <property type="entry name" value="HD_GYP_dom"/>
</dbReference>